<gene>
    <name evidence="1" type="ORF">ACH5RR_032501</name>
</gene>
<dbReference type="EMBL" id="JBJUIK010000013">
    <property type="protein sequence ID" value="KAL3507119.1"/>
    <property type="molecule type" value="Genomic_DNA"/>
</dbReference>
<reference evidence="1 2" key="1">
    <citation type="submission" date="2024-11" db="EMBL/GenBank/DDBJ databases">
        <title>A near-complete genome assembly of Cinchona calisaya.</title>
        <authorList>
            <person name="Lian D.C."/>
            <person name="Zhao X.W."/>
            <person name="Wei L."/>
        </authorList>
    </citation>
    <scope>NUCLEOTIDE SEQUENCE [LARGE SCALE GENOMIC DNA]</scope>
    <source>
        <tissue evidence="1">Nenye</tissue>
    </source>
</reference>
<evidence type="ECO:0000313" key="1">
    <source>
        <dbReference type="EMBL" id="KAL3507119.1"/>
    </source>
</evidence>
<proteinExistence type="predicted"/>
<protein>
    <submittedName>
        <fullName evidence="1">Uncharacterized protein</fullName>
    </submittedName>
</protein>
<name>A0ABD2YI79_9GENT</name>
<evidence type="ECO:0000313" key="2">
    <source>
        <dbReference type="Proteomes" id="UP001630127"/>
    </source>
</evidence>
<comment type="caution">
    <text evidence="1">The sequence shown here is derived from an EMBL/GenBank/DDBJ whole genome shotgun (WGS) entry which is preliminary data.</text>
</comment>
<dbReference type="Proteomes" id="UP001630127">
    <property type="component" value="Unassembled WGS sequence"/>
</dbReference>
<organism evidence="1 2">
    <name type="scientific">Cinchona calisaya</name>
    <dbReference type="NCBI Taxonomy" id="153742"/>
    <lineage>
        <taxon>Eukaryota</taxon>
        <taxon>Viridiplantae</taxon>
        <taxon>Streptophyta</taxon>
        <taxon>Embryophyta</taxon>
        <taxon>Tracheophyta</taxon>
        <taxon>Spermatophyta</taxon>
        <taxon>Magnoliopsida</taxon>
        <taxon>eudicotyledons</taxon>
        <taxon>Gunneridae</taxon>
        <taxon>Pentapetalae</taxon>
        <taxon>asterids</taxon>
        <taxon>lamiids</taxon>
        <taxon>Gentianales</taxon>
        <taxon>Rubiaceae</taxon>
        <taxon>Cinchonoideae</taxon>
        <taxon>Cinchoneae</taxon>
        <taxon>Cinchona</taxon>
    </lineage>
</organism>
<keyword evidence="2" id="KW-1185">Reference proteome</keyword>
<sequence>MKPTIAPTQPLSNLATESLVTDPNPDGVMHATIMTHETMPTIAMQRGSVSRHDVTIESSKQLIFPRHLELPREMLADELHEFLPHLKKKDIGMTLGTKPQRKANCTKQFPFTRTSLTRQAAQFINNFPSDISQD</sequence>
<dbReference type="AlphaFoldDB" id="A0ABD2YI79"/>
<accession>A0ABD2YI79</accession>